<name>A0A067YD82_LEPIR</name>
<keyword evidence="1" id="KW-0614">Plasmid</keyword>
<accession>A0A067YD82</accession>
<protein>
    <submittedName>
        <fullName evidence="1">Uncharacterized protein</fullName>
    </submittedName>
</protein>
<organism evidence="1">
    <name type="scientific">Leptospira interrogans serovar Canicola</name>
    <dbReference type="NCBI Taxonomy" id="211880"/>
    <lineage>
        <taxon>Bacteria</taxon>
        <taxon>Pseudomonadati</taxon>
        <taxon>Spirochaetota</taxon>
        <taxon>Spirochaetia</taxon>
        <taxon>Leptospirales</taxon>
        <taxon>Leptospiraceae</taxon>
        <taxon>Leptospira</taxon>
    </lineage>
</organism>
<sequence length="209" mass="24555">MATHRLTSSPRSVQDRYAIITSLVSILLGWLLKIFSDSVSNRHVERKHINRLIFLFYKLNSFIEYFLINYEIFKISKELKDSIKRLASSNSEIPYENVLKEMRDTIKVLAEIDPVFACDLEAYITSMEHILELAKSENHLSHFKDDKDIFAVILTFRNQQTELLESLSKLRNYIRNIRKKKDILEASIRNESVINLMRKSVEDKNSNPM</sequence>
<reference evidence="1" key="1">
    <citation type="submission" date="2013-09" db="EMBL/GenBank/DDBJ databases">
        <authorList>
            <person name="Huang L."/>
            <person name="Zeng L."/>
            <person name="Zhu Y."/>
            <person name="Guo X."/>
        </authorList>
    </citation>
    <scope>NUCLEOTIDE SEQUENCE</scope>
    <source>
        <strain evidence="1">Gui44</strain>
        <plasmid evidence="1">pGui2</plasmid>
    </source>
</reference>
<evidence type="ECO:0000313" key="1">
    <source>
        <dbReference type="EMBL" id="AGZ84968.1"/>
    </source>
</evidence>
<geneLocation type="plasmid" evidence="1">
    <name>pGui2</name>
</geneLocation>
<dbReference type="RefSeq" id="WP_000190768.1">
    <property type="nucleotide sequence ID" value="NC_025197.1"/>
</dbReference>
<dbReference type="AlphaFoldDB" id="A0A067YD82"/>
<dbReference type="EMBL" id="KF648558">
    <property type="protein sequence ID" value="AGZ84968.1"/>
    <property type="molecule type" value="Genomic_DNA"/>
</dbReference>
<reference evidence="1" key="2">
    <citation type="journal article" date="2014" name="PLoS Negl. Trop. Dis.">
        <title>Isolation and Characterization of Two Novel Plasmids from Pathogenic Leptospira interrogans Serogroup Canicola Serovar Canicola Strain Gui44.</title>
        <authorList>
            <person name="Zhu W.N."/>
            <person name="Huang L.L."/>
            <person name="Zeng L.B."/>
            <person name="Zhuang X.R."/>
            <person name="Chen C.Y."/>
            <person name="Wang Y.Z."/>
            <person name="Qin J.H."/>
            <person name="Zhu Y.Z."/>
            <person name="Guo X.K."/>
        </authorList>
    </citation>
    <scope>NUCLEOTIDE SEQUENCE</scope>
    <source>
        <strain evidence="1">Gui44</strain>
        <plasmid evidence="1">pGui2</plasmid>
    </source>
</reference>
<proteinExistence type="predicted"/>